<feature type="transmembrane region" description="Helical" evidence="1">
    <location>
        <begin position="85"/>
        <end position="105"/>
    </location>
</feature>
<gene>
    <name evidence="3" type="ORF">PG915_12250</name>
</gene>
<proteinExistence type="predicted"/>
<dbReference type="GO" id="GO:0005886">
    <property type="term" value="C:plasma membrane"/>
    <property type="evidence" value="ECO:0007669"/>
    <property type="project" value="UniProtKB-SubCell"/>
</dbReference>
<feature type="transmembrane region" description="Helical" evidence="1">
    <location>
        <begin position="20"/>
        <end position="38"/>
    </location>
</feature>
<feature type="transmembrane region" description="Helical" evidence="1">
    <location>
        <begin position="44"/>
        <end position="64"/>
    </location>
</feature>
<dbReference type="InterPro" id="IPR025517">
    <property type="entry name" value="DUF4405"/>
</dbReference>
<accession>A0AAU8BFY9</accession>
<organism evidence="3">
    <name type="scientific">Vibrio chaetopteri</name>
    <dbReference type="NCBI Taxonomy" id="3016528"/>
    <lineage>
        <taxon>Bacteria</taxon>
        <taxon>Pseudomonadati</taxon>
        <taxon>Pseudomonadota</taxon>
        <taxon>Gammaproteobacteria</taxon>
        <taxon>Vibrionales</taxon>
        <taxon>Vibrionaceae</taxon>
        <taxon>Vibrio</taxon>
    </lineage>
</organism>
<reference evidence="3" key="1">
    <citation type="submission" date="2023-01" db="EMBL/GenBank/DDBJ databases">
        <title>Vibrio sp. CB1-14 genome sequencing.</title>
        <authorList>
            <person name="Otstavnykh N."/>
            <person name="Isaeva M."/>
            <person name="Meleshko D."/>
        </authorList>
    </citation>
    <scope>NUCLEOTIDE SEQUENCE</scope>
    <source>
        <strain evidence="3">CB1-14</strain>
    </source>
</reference>
<sequence>MQTRTWKDSLVKTQYVMDSVLLIGFILVCIPKVTGTWAHEWLSLLFIIPLIIHLLLHWDWMMALPKNFVHRQSNKDRFNAIWDALFYLVMLMATLSGFLVSEALLPQLGLPIDILPVWSKLHHDLGNLVMPMLGVHLALHWTWIKTMTKKMIQKRDTKAGAQ</sequence>
<keyword evidence="1" id="KW-1133">Transmembrane helix</keyword>
<dbReference type="KEGG" id="vck:PG915_12250"/>
<dbReference type="GO" id="GO:0009055">
    <property type="term" value="F:electron transfer activity"/>
    <property type="evidence" value="ECO:0007669"/>
    <property type="project" value="InterPro"/>
</dbReference>
<keyword evidence="1" id="KW-0812">Transmembrane</keyword>
<evidence type="ECO:0000313" key="3">
    <source>
        <dbReference type="EMBL" id="XCD15351.1"/>
    </source>
</evidence>
<dbReference type="Pfam" id="PF14358">
    <property type="entry name" value="DUF4405"/>
    <property type="match status" value="1"/>
</dbReference>
<feature type="transmembrane region" description="Helical" evidence="1">
    <location>
        <begin position="125"/>
        <end position="144"/>
    </location>
</feature>
<dbReference type="GO" id="GO:0022904">
    <property type="term" value="P:respiratory electron transport chain"/>
    <property type="evidence" value="ECO:0007669"/>
    <property type="project" value="InterPro"/>
</dbReference>
<evidence type="ECO:0000256" key="1">
    <source>
        <dbReference type="SAM" id="Phobius"/>
    </source>
</evidence>
<dbReference type="EMBL" id="CP115920">
    <property type="protein sequence ID" value="XCD15351.1"/>
    <property type="molecule type" value="Genomic_DNA"/>
</dbReference>
<keyword evidence="1" id="KW-0472">Membrane</keyword>
<feature type="domain" description="Flavinylation-associated cytochrome" evidence="2">
    <location>
        <begin position="81"/>
        <end position="141"/>
    </location>
</feature>
<dbReference type="SUPFAM" id="SSF81342">
    <property type="entry name" value="Transmembrane di-heme cytochromes"/>
    <property type="match status" value="1"/>
</dbReference>
<name>A0AAU8BFY9_9VIBR</name>
<protein>
    <submittedName>
        <fullName evidence="3">DUF4405 domain-containing protein</fullName>
    </submittedName>
</protein>
<dbReference type="AlphaFoldDB" id="A0AAU8BFY9"/>
<evidence type="ECO:0000259" key="2">
    <source>
        <dbReference type="Pfam" id="PF14358"/>
    </source>
</evidence>
<dbReference type="RefSeq" id="WP_353496773.1">
    <property type="nucleotide sequence ID" value="NZ_CP115920.1"/>
</dbReference>
<dbReference type="InterPro" id="IPR016174">
    <property type="entry name" value="Di-haem_cyt_TM"/>
</dbReference>